<name>A0A225VY31_9STRA</name>
<evidence type="ECO:0000256" key="1">
    <source>
        <dbReference type="SAM" id="Phobius"/>
    </source>
</evidence>
<proteinExistence type="predicted"/>
<feature type="transmembrane region" description="Helical" evidence="1">
    <location>
        <begin position="338"/>
        <end position="355"/>
    </location>
</feature>
<keyword evidence="1" id="KW-0472">Membrane</keyword>
<dbReference type="OrthoDB" id="101428at2759"/>
<feature type="transmembrane region" description="Helical" evidence="1">
    <location>
        <begin position="82"/>
        <end position="100"/>
    </location>
</feature>
<feature type="transmembrane region" description="Helical" evidence="1">
    <location>
        <begin position="417"/>
        <end position="441"/>
    </location>
</feature>
<reference evidence="3" key="1">
    <citation type="submission" date="2017-03" db="EMBL/GenBank/DDBJ databases">
        <title>Phytopthora megakarya and P. palmivora, two closely related causual agents of cacao black pod achieved similar genome size and gene model numbers by different mechanisms.</title>
        <authorList>
            <person name="Ali S."/>
            <person name="Shao J."/>
            <person name="Larry D.J."/>
            <person name="Kronmiller B."/>
            <person name="Shen D."/>
            <person name="Strem M.D."/>
            <person name="Melnick R.L."/>
            <person name="Guiltinan M.J."/>
            <person name="Tyler B.M."/>
            <person name="Meinhardt L.W."/>
            <person name="Bailey B.A."/>
        </authorList>
    </citation>
    <scope>NUCLEOTIDE SEQUENCE [LARGE SCALE GENOMIC DNA]</scope>
    <source>
        <strain evidence="3">zdho120</strain>
    </source>
</reference>
<evidence type="ECO:0008006" key="4">
    <source>
        <dbReference type="Google" id="ProtNLM"/>
    </source>
</evidence>
<dbReference type="EMBL" id="NBNE01002575">
    <property type="protein sequence ID" value="OWZ10054.1"/>
    <property type="molecule type" value="Genomic_DNA"/>
</dbReference>
<comment type="caution">
    <text evidence="2">The sequence shown here is derived from an EMBL/GenBank/DDBJ whole genome shotgun (WGS) entry which is preliminary data.</text>
</comment>
<keyword evidence="1" id="KW-1133">Transmembrane helix</keyword>
<sequence length="442" mass="50312">MITFCSIIFFARLHPMISLRFISAPDYRPSLWFCFRKLIRRTFIYFLAVIAFTFGFSRLLAYLAIKSPQIFAYKLECYSDNFALLAYFTGVAVTTKVIFYRETIQGRDRLVKREREKKPRAGPVEPTTETLASAYSRGYRTPKLWCEYVKNLPKGAPPIVATVFVHVLSRQKLIDQRSAVLYCFVVASVLCKLAIQEGAKHYILHKRVRSVRTMCVLVGVPTVLIDTQTRIILLGSNSTKTATVGTLGMALVEICLRVGKSMLVMWSIRRRKRKIHSQVSVSSCSEKKDALEPQGRRRSISHMFSIIQLASIITRDDFELWRRQVQAFHTAELNADMYAEYIAIGCSASILFFYGDHPRYSLLRESDSAKSKADVAAWCTSQMYMLAFQVVVEVIVDYVSIVLEMKIGIEYDSIQRLGSFLAVLFMVAAVMNINISVGVYLS</sequence>
<feature type="transmembrane region" description="Helical" evidence="1">
    <location>
        <begin position="215"/>
        <end position="235"/>
    </location>
</feature>
<feature type="transmembrane region" description="Helical" evidence="1">
    <location>
        <begin position="247"/>
        <end position="268"/>
    </location>
</feature>
<protein>
    <recommendedName>
        <fullName evidence="4">Transmembrane protein</fullName>
    </recommendedName>
</protein>
<keyword evidence="3" id="KW-1185">Reference proteome</keyword>
<dbReference type="Proteomes" id="UP000198211">
    <property type="component" value="Unassembled WGS sequence"/>
</dbReference>
<feature type="transmembrane region" description="Helical" evidence="1">
    <location>
        <begin position="375"/>
        <end position="396"/>
    </location>
</feature>
<accession>A0A225VY31</accession>
<evidence type="ECO:0000313" key="2">
    <source>
        <dbReference type="EMBL" id="OWZ10054.1"/>
    </source>
</evidence>
<feature type="transmembrane region" description="Helical" evidence="1">
    <location>
        <begin position="42"/>
        <end position="61"/>
    </location>
</feature>
<dbReference type="AlphaFoldDB" id="A0A225VY31"/>
<organism evidence="2 3">
    <name type="scientific">Phytophthora megakarya</name>
    <dbReference type="NCBI Taxonomy" id="4795"/>
    <lineage>
        <taxon>Eukaryota</taxon>
        <taxon>Sar</taxon>
        <taxon>Stramenopiles</taxon>
        <taxon>Oomycota</taxon>
        <taxon>Peronosporomycetes</taxon>
        <taxon>Peronosporales</taxon>
        <taxon>Peronosporaceae</taxon>
        <taxon>Phytophthora</taxon>
    </lineage>
</organism>
<evidence type="ECO:0000313" key="3">
    <source>
        <dbReference type="Proteomes" id="UP000198211"/>
    </source>
</evidence>
<gene>
    <name evidence="2" type="ORF">PHMEG_00017154</name>
</gene>
<keyword evidence="1" id="KW-0812">Transmembrane</keyword>